<keyword evidence="7" id="KW-0297">G-protein coupled receptor</keyword>
<evidence type="ECO:0000313" key="15">
    <source>
        <dbReference type="Proteomes" id="UP001142489"/>
    </source>
</evidence>
<dbReference type="GO" id="GO:0016020">
    <property type="term" value="C:membrane"/>
    <property type="evidence" value="ECO:0007669"/>
    <property type="project" value="UniProtKB-SubCell"/>
</dbReference>
<evidence type="ECO:0000313" key="14">
    <source>
        <dbReference type="EMBL" id="KAJ7334966.1"/>
    </source>
</evidence>
<evidence type="ECO:0000256" key="10">
    <source>
        <dbReference type="ARBA" id="ARBA00023224"/>
    </source>
</evidence>
<feature type="transmembrane region" description="Helical" evidence="13">
    <location>
        <begin position="205"/>
        <end position="227"/>
    </location>
</feature>
<protein>
    <recommendedName>
        <fullName evidence="11">Taste receptor type 2 member 40</fullName>
    </recommendedName>
</protein>
<feature type="non-terminal residue" evidence="14">
    <location>
        <position position="1"/>
    </location>
</feature>
<evidence type="ECO:0000256" key="6">
    <source>
        <dbReference type="ARBA" id="ARBA00022989"/>
    </source>
</evidence>
<evidence type="ECO:0000256" key="2">
    <source>
        <dbReference type="ARBA" id="ARBA00007376"/>
    </source>
</evidence>
<reference evidence="14" key="1">
    <citation type="journal article" date="2023" name="DNA Res.">
        <title>Chromosome-level genome assembly of Phrynocephalus forsythii using third-generation DNA sequencing and Hi-C analysis.</title>
        <authorList>
            <person name="Qi Y."/>
            <person name="Zhao W."/>
            <person name="Zhao Y."/>
            <person name="Niu C."/>
            <person name="Cao S."/>
            <person name="Zhang Y."/>
        </authorList>
    </citation>
    <scope>NUCLEOTIDE SEQUENCE</scope>
    <source>
        <tissue evidence="14">Muscle</tissue>
    </source>
</reference>
<keyword evidence="15" id="KW-1185">Reference proteome</keyword>
<keyword evidence="4" id="KW-0716">Sensory transduction</keyword>
<feature type="transmembrane region" description="Helical" evidence="13">
    <location>
        <begin position="130"/>
        <end position="150"/>
    </location>
</feature>
<evidence type="ECO:0000256" key="1">
    <source>
        <dbReference type="ARBA" id="ARBA00004141"/>
    </source>
</evidence>
<comment type="similarity">
    <text evidence="2 12">Belongs to the G-protein coupled receptor T2R family.</text>
</comment>
<dbReference type="PANTHER" id="PTHR11394:SF47">
    <property type="entry name" value="TASTE RECEPTOR TYPE 2 MEMBER 40"/>
    <property type="match status" value="1"/>
</dbReference>
<dbReference type="Pfam" id="PF05296">
    <property type="entry name" value="TAS2R"/>
    <property type="match status" value="1"/>
</dbReference>
<keyword evidence="6 13" id="KW-1133">Transmembrane helix</keyword>
<evidence type="ECO:0000256" key="12">
    <source>
        <dbReference type="RuleBase" id="RU004423"/>
    </source>
</evidence>
<dbReference type="OrthoDB" id="8876749at2759"/>
<organism evidence="14 15">
    <name type="scientific">Phrynocephalus forsythii</name>
    <dbReference type="NCBI Taxonomy" id="171643"/>
    <lineage>
        <taxon>Eukaryota</taxon>
        <taxon>Metazoa</taxon>
        <taxon>Chordata</taxon>
        <taxon>Craniata</taxon>
        <taxon>Vertebrata</taxon>
        <taxon>Euteleostomi</taxon>
        <taxon>Lepidosauria</taxon>
        <taxon>Squamata</taxon>
        <taxon>Bifurcata</taxon>
        <taxon>Unidentata</taxon>
        <taxon>Episquamata</taxon>
        <taxon>Toxicofera</taxon>
        <taxon>Iguania</taxon>
        <taxon>Acrodonta</taxon>
        <taxon>Agamidae</taxon>
        <taxon>Agaminae</taxon>
        <taxon>Phrynocephalus</taxon>
    </lineage>
</organism>
<accession>A0A9Q1B487</accession>
<keyword evidence="3" id="KW-0919">Taste</keyword>
<dbReference type="AlphaFoldDB" id="A0A9Q1B487"/>
<comment type="caution">
    <text evidence="14">The sequence shown here is derived from an EMBL/GenBank/DDBJ whole genome shotgun (WGS) entry which is preliminary data.</text>
</comment>
<evidence type="ECO:0000256" key="4">
    <source>
        <dbReference type="ARBA" id="ARBA00022606"/>
    </source>
</evidence>
<evidence type="ECO:0000256" key="9">
    <source>
        <dbReference type="ARBA" id="ARBA00023170"/>
    </source>
</evidence>
<feature type="transmembrane region" description="Helical" evidence="13">
    <location>
        <begin position="178"/>
        <end position="199"/>
    </location>
</feature>
<evidence type="ECO:0000256" key="8">
    <source>
        <dbReference type="ARBA" id="ARBA00023136"/>
    </source>
</evidence>
<comment type="subcellular location">
    <subcellularLocation>
        <location evidence="1">Membrane</location>
        <topology evidence="1">Multi-pass membrane protein</topology>
    </subcellularLocation>
</comment>
<dbReference type="SUPFAM" id="SSF81321">
    <property type="entry name" value="Family A G protein-coupled receptor-like"/>
    <property type="match status" value="1"/>
</dbReference>
<dbReference type="Proteomes" id="UP001142489">
    <property type="component" value="Unassembled WGS sequence"/>
</dbReference>
<dbReference type="GO" id="GO:0033038">
    <property type="term" value="F:bitter taste receptor activity"/>
    <property type="evidence" value="ECO:0007669"/>
    <property type="project" value="InterPro"/>
</dbReference>
<evidence type="ECO:0000256" key="11">
    <source>
        <dbReference type="ARBA" id="ARBA00044110"/>
    </source>
</evidence>
<evidence type="ECO:0000256" key="3">
    <source>
        <dbReference type="ARBA" id="ARBA00022480"/>
    </source>
</evidence>
<dbReference type="GO" id="GO:0004930">
    <property type="term" value="F:G protein-coupled receptor activity"/>
    <property type="evidence" value="ECO:0007669"/>
    <property type="project" value="UniProtKB-KW"/>
</dbReference>
<keyword evidence="8 13" id="KW-0472">Membrane</keyword>
<evidence type="ECO:0000256" key="7">
    <source>
        <dbReference type="ARBA" id="ARBA00023040"/>
    </source>
</evidence>
<feature type="transmembrane region" description="Helical" evidence="13">
    <location>
        <begin position="25"/>
        <end position="49"/>
    </location>
</feature>
<evidence type="ECO:0000256" key="13">
    <source>
        <dbReference type="SAM" id="Phobius"/>
    </source>
</evidence>
<dbReference type="EMBL" id="JAPFRF010000004">
    <property type="protein sequence ID" value="KAJ7334966.1"/>
    <property type="molecule type" value="Genomic_DNA"/>
</dbReference>
<keyword evidence="9" id="KW-0675">Receptor</keyword>
<dbReference type="PANTHER" id="PTHR11394">
    <property type="entry name" value="TASTE RECEPTOR TYPE 2"/>
    <property type="match status" value="1"/>
</dbReference>
<sequence>FFVLMNYVLNLISPEHYFNSCRHDILFIAWFFFDIVSLWCNTWLSVFYCMKVTNFPNRLFLWLKRRINVLTFKMLGMSITISMIFSVPSAISYYDKKKWCNMTGMQPMAAKQPKVCKDINTLFLLPQLCIFSINFLITITASIVLIASLWRHIRNLRESGSGVKDLNTQVHVNVIKHVMFFIFFYLIYFAGMIVYASHIVNSREIAVLVSDILLSLLPSSHSIMLLLTNPKM</sequence>
<name>A0A9Q1B487_9SAUR</name>
<proteinExistence type="inferred from homology"/>
<keyword evidence="10" id="KW-0807">Transducer</keyword>
<feature type="non-terminal residue" evidence="14">
    <location>
        <position position="232"/>
    </location>
</feature>
<keyword evidence="5 13" id="KW-0812">Transmembrane</keyword>
<feature type="transmembrane region" description="Helical" evidence="13">
    <location>
        <begin position="70"/>
        <end position="94"/>
    </location>
</feature>
<dbReference type="InterPro" id="IPR007960">
    <property type="entry name" value="TAS2R"/>
</dbReference>
<evidence type="ECO:0000256" key="5">
    <source>
        <dbReference type="ARBA" id="ARBA00022692"/>
    </source>
</evidence>
<dbReference type="Gene3D" id="1.20.1070.10">
    <property type="entry name" value="Rhodopsin 7-helix transmembrane proteins"/>
    <property type="match status" value="1"/>
</dbReference>
<gene>
    <name evidence="14" type="ORF">JRQ81_012907</name>
</gene>